<organism evidence="2 3">
    <name type="scientific">Candidatus Nomurabacteria bacterium RIFCSPLOWO2_01_FULL_39_17</name>
    <dbReference type="NCBI Taxonomy" id="1801770"/>
    <lineage>
        <taxon>Bacteria</taxon>
        <taxon>Candidatus Nomuraibacteriota</taxon>
    </lineage>
</organism>
<evidence type="ECO:0000313" key="2">
    <source>
        <dbReference type="EMBL" id="OGI86122.1"/>
    </source>
</evidence>
<dbReference type="Proteomes" id="UP000179352">
    <property type="component" value="Unassembled WGS sequence"/>
</dbReference>
<name>A0A1F6WW71_9BACT</name>
<comment type="caution">
    <text evidence="2">The sequence shown here is derived from an EMBL/GenBank/DDBJ whole genome shotgun (WGS) entry which is preliminary data.</text>
</comment>
<accession>A0A1F6WW71</accession>
<protein>
    <recommendedName>
        <fullName evidence="4">HTH deoR-type domain-containing protein</fullName>
    </recommendedName>
</protein>
<evidence type="ECO:0000256" key="1">
    <source>
        <dbReference type="SAM" id="MobiDB-lite"/>
    </source>
</evidence>
<reference evidence="2 3" key="1">
    <citation type="journal article" date="2016" name="Nat. Commun.">
        <title>Thousands of microbial genomes shed light on interconnected biogeochemical processes in an aquifer system.</title>
        <authorList>
            <person name="Anantharaman K."/>
            <person name="Brown C.T."/>
            <person name="Hug L.A."/>
            <person name="Sharon I."/>
            <person name="Castelle C.J."/>
            <person name="Probst A.J."/>
            <person name="Thomas B.C."/>
            <person name="Singh A."/>
            <person name="Wilkins M.J."/>
            <person name="Karaoz U."/>
            <person name="Brodie E.L."/>
            <person name="Williams K.H."/>
            <person name="Hubbard S.S."/>
            <person name="Banfield J.F."/>
        </authorList>
    </citation>
    <scope>NUCLEOTIDE SEQUENCE [LARGE SCALE GENOMIC DNA]</scope>
</reference>
<evidence type="ECO:0000313" key="3">
    <source>
        <dbReference type="Proteomes" id="UP000179352"/>
    </source>
</evidence>
<dbReference type="EMBL" id="MFUU01000010">
    <property type="protein sequence ID" value="OGI86122.1"/>
    <property type="molecule type" value="Genomic_DNA"/>
</dbReference>
<dbReference type="AlphaFoldDB" id="A0A1F6WW71"/>
<evidence type="ECO:0008006" key="4">
    <source>
        <dbReference type="Google" id="ProtNLM"/>
    </source>
</evidence>
<sequence length="261" mass="29055">MFGDQKDTQKNLKDSENKSVTPYGASSQGMPFMLSYTKTNKLITALYMVTDIIDKEEPLRNKLRTLGTGIISDINTAPINICSKISEIMSFLDIAGAVNIISSMNCNILRKEFMELDQSIRESTNTVGSISKQINLSEFFTGELSPKLDRKQSKSIGHKNSARLGVQKGGTLMQALSDTTLNSPNTVAPNVFKKERREEIIKIIKNSSNGTTITDIKTQASGPLVSCSEKTLQRELISMVKDNVLYKTGKKRWSRYFLARP</sequence>
<feature type="region of interest" description="Disordered" evidence="1">
    <location>
        <begin position="1"/>
        <end position="23"/>
    </location>
</feature>
<gene>
    <name evidence="2" type="ORF">A3A01_01720</name>
</gene>
<proteinExistence type="predicted"/>
<feature type="compositionally biased region" description="Basic and acidic residues" evidence="1">
    <location>
        <begin position="1"/>
        <end position="17"/>
    </location>
</feature>